<geneLocation type="plasmid" evidence="4">
    <name>p4M9F</name>
</geneLocation>
<dbReference type="EMBL" id="MN256759">
    <property type="protein sequence ID" value="QID23393.1"/>
    <property type="molecule type" value="Genomic_DNA"/>
</dbReference>
<evidence type="ECO:0000313" key="4">
    <source>
        <dbReference type="EMBL" id="QID23393.1"/>
    </source>
</evidence>
<protein>
    <submittedName>
        <fullName evidence="4">Uncharacterized protein</fullName>
    </submittedName>
</protein>
<geneLocation type="plasmid" evidence="2">
    <name>p4M18F</name>
</geneLocation>
<evidence type="ECO:0000256" key="1">
    <source>
        <dbReference type="SAM" id="Phobius"/>
    </source>
</evidence>
<accession>A0A6G6ANX5</accession>
<organism evidence="4">
    <name type="scientific">Escherichia coli</name>
    <dbReference type="NCBI Taxonomy" id="562"/>
    <lineage>
        <taxon>Bacteria</taxon>
        <taxon>Pseudomonadati</taxon>
        <taxon>Pseudomonadota</taxon>
        <taxon>Gammaproteobacteria</taxon>
        <taxon>Enterobacterales</taxon>
        <taxon>Enterobacteriaceae</taxon>
        <taxon>Escherichia</taxon>
    </lineage>
</organism>
<geneLocation type="plasmid" evidence="3">
    <name>p4M8F</name>
</geneLocation>
<evidence type="ECO:0000313" key="2">
    <source>
        <dbReference type="EMBL" id="QID22436.1"/>
    </source>
</evidence>
<evidence type="ECO:0000313" key="3">
    <source>
        <dbReference type="EMBL" id="QID22934.1"/>
    </source>
</evidence>
<keyword evidence="1" id="KW-1133">Transmembrane helix</keyword>
<reference evidence="4" key="1">
    <citation type="submission" date="2019-08" db="EMBL/GenBank/DDBJ databases">
        <authorList>
            <person name="Yao H."/>
        </authorList>
    </citation>
    <scope>NUCLEOTIDE SEQUENCE</scope>
    <source>
        <strain evidence="2">4M18F</strain>
        <strain evidence="3">4M8F</strain>
        <strain evidence="4">4M9F</strain>
        <plasmid evidence="2">p4M18F</plasmid>
        <plasmid evidence="3">p4M8F</plasmid>
        <plasmid evidence="4">p4M9F</plasmid>
    </source>
</reference>
<keyword evidence="1" id="KW-0812">Transmembrane</keyword>
<keyword evidence="1" id="KW-0472">Membrane</keyword>
<dbReference type="EMBL" id="MN256757">
    <property type="protein sequence ID" value="QID22436.1"/>
    <property type="molecule type" value="Genomic_DNA"/>
</dbReference>
<dbReference type="EMBL" id="MN256758">
    <property type="protein sequence ID" value="QID22934.1"/>
    <property type="molecule type" value="Genomic_DNA"/>
</dbReference>
<keyword evidence="4" id="KW-0614">Plasmid</keyword>
<dbReference type="AlphaFoldDB" id="A0A6G6ANX5"/>
<proteinExistence type="predicted"/>
<name>A0A6G6ANX5_ECOLX</name>
<feature type="transmembrane region" description="Helical" evidence="1">
    <location>
        <begin position="7"/>
        <end position="30"/>
    </location>
</feature>
<sequence length="37" mass="3926">MAKSGPLLSVVVAAMMIIQIPVTGLFTVFVDNLPSHQ</sequence>